<dbReference type="Pfam" id="PF00021">
    <property type="entry name" value="UPAR_LY6"/>
    <property type="match status" value="2"/>
</dbReference>
<proteinExistence type="predicted"/>
<protein>
    <recommendedName>
        <fullName evidence="6">C-type lectin domain-containing protein</fullName>
    </recommendedName>
</protein>
<accession>A0A8B6DC21</accession>
<reference evidence="4" key="1">
    <citation type="submission" date="2018-11" db="EMBL/GenBank/DDBJ databases">
        <authorList>
            <person name="Alioto T."/>
            <person name="Alioto T."/>
        </authorList>
    </citation>
    <scope>NUCLEOTIDE SEQUENCE</scope>
</reference>
<dbReference type="SUPFAM" id="SSF57302">
    <property type="entry name" value="Snake toxin-like"/>
    <property type="match status" value="2"/>
</dbReference>
<feature type="signal peptide" evidence="1">
    <location>
        <begin position="1"/>
        <end position="22"/>
    </location>
</feature>
<dbReference type="CDD" id="cd00037">
    <property type="entry name" value="CLECT"/>
    <property type="match status" value="1"/>
</dbReference>
<feature type="chain" id="PRO_5032612786" description="C-type lectin domain-containing protein" evidence="1">
    <location>
        <begin position="23"/>
        <end position="448"/>
    </location>
</feature>
<dbReference type="InterPro" id="IPR045860">
    <property type="entry name" value="Snake_toxin-like_sf"/>
</dbReference>
<comment type="caution">
    <text evidence="4">The sequence shown here is derived from an EMBL/GenBank/DDBJ whole genome shotgun (WGS) entry which is preliminary data.</text>
</comment>
<dbReference type="SMART" id="SM00134">
    <property type="entry name" value="LU"/>
    <property type="match status" value="2"/>
</dbReference>
<gene>
    <name evidence="4" type="ORF">MGAL_10B029165</name>
</gene>
<keyword evidence="1" id="KW-0732">Signal</keyword>
<dbReference type="InterPro" id="IPR016054">
    <property type="entry name" value="LY6_UPA_recep-like"/>
</dbReference>
<evidence type="ECO:0000259" key="2">
    <source>
        <dbReference type="SMART" id="SM00034"/>
    </source>
</evidence>
<name>A0A8B6DC21_MYTGA</name>
<dbReference type="SMART" id="SM00034">
    <property type="entry name" value="CLECT"/>
    <property type="match status" value="1"/>
</dbReference>
<dbReference type="AlphaFoldDB" id="A0A8B6DC21"/>
<evidence type="ECO:0000256" key="1">
    <source>
        <dbReference type="SAM" id="SignalP"/>
    </source>
</evidence>
<evidence type="ECO:0000313" key="4">
    <source>
        <dbReference type="EMBL" id="VDI18053.1"/>
    </source>
</evidence>
<dbReference type="Gene3D" id="2.10.60.10">
    <property type="entry name" value="CD59"/>
    <property type="match status" value="2"/>
</dbReference>
<dbReference type="InterPro" id="IPR016186">
    <property type="entry name" value="C-type_lectin-like/link_sf"/>
</dbReference>
<dbReference type="EMBL" id="UYJE01003290">
    <property type="protein sequence ID" value="VDI18053.1"/>
    <property type="molecule type" value="Genomic_DNA"/>
</dbReference>
<feature type="domain" description="UPAR/Ly6" evidence="3">
    <location>
        <begin position="62"/>
        <end position="152"/>
    </location>
</feature>
<dbReference type="CDD" id="cd00117">
    <property type="entry name" value="TFP"/>
    <property type="match status" value="1"/>
</dbReference>
<evidence type="ECO:0000259" key="3">
    <source>
        <dbReference type="SMART" id="SM00134"/>
    </source>
</evidence>
<dbReference type="Proteomes" id="UP000596742">
    <property type="component" value="Unassembled WGS sequence"/>
</dbReference>
<evidence type="ECO:0000313" key="5">
    <source>
        <dbReference type="Proteomes" id="UP000596742"/>
    </source>
</evidence>
<sequence length="448" mass="49876">MSKAMMPESKAIFASFVLGSLAAVCEDVDTKACELLAIKRPDLCSDADLSAVCTRFCGRCPVKCYQCPAVDDPSNCTHLVACPSMDHYCFTTQTFTNDFSEVYKMGCAEKSKCQQYFGPENRKRNVDVNGACCTTDNCNNQLPLVILSQEIPPTPSPSNMSVNTTADPNACENLDDVACHRLKSSSNLICSKDGLSSNICPRMCGKCFNCYTCNDINNVDDCNSTNVCHSGHECFTLETLSADLKPVYRVGCIEEQLCARFKASTANIFGRRDGFALKGGCCKTDLCNDQFEKYHPTTTHKPTNPCVHNHRHCPTGYTTSSSTCVMIGQHKMTWYESKQFCASHCGRLVDFSSFHDMQHIFASLVPHSHGHYTDTRVWTDAHYVHHKWIWNHNGQSIDRSQFRHLSTTHTNNHGCGFAVVHTNKTTTEDLIPTDCTKDHLPLCEAIRT</sequence>
<dbReference type="Gene3D" id="3.10.100.10">
    <property type="entry name" value="Mannose-Binding Protein A, subunit A"/>
    <property type="match status" value="1"/>
</dbReference>
<feature type="domain" description="UPAR/Ly6" evidence="3">
    <location>
        <begin position="208"/>
        <end position="301"/>
    </location>
</feature>
<evidence type="ECO:0008006" key="6">
    <source>
        <dbReference type="Google" id="ProtNLM"/>
    </source>
</evidence>
<dbReference type="InterPro" id="IPR016187">
    <property type="entry name" value="CTDL_fold"/>
</dbReference>
<dbReference type="SUPFAM" id="SSF56436">
    <property type="entry name" value="C-type lectin-like"/>
    <property type="match status" value="1"/>
</dbReference>
<dbReference type="InterPro" id="IPR001304">
    <property type="entry name" value="C-type_lectin-like"/>
</dbReference>
<organism evidence="4 5">
    <name type="scientific">Mytilus galloprovincialis</name>
    <name type="common">Mediterranean mussel</name>
    <dbReference type="NCBI Taxonomy" id="29158"/>
    <lineage>
        <taxon>Eukaryota</taxon>
        <taxon>Metazoa</taxon>
        <taxon>Spiralia</taxon>
        <taxon>Lophotrochozoa</taxon>
        <taxon>Mollusca</taxon>
        <taxon>Bivalvia</taxon>
        <taxon>Autobranchia</taxon>
        <taxon>Pteriomorphia</taxon>
        <taxon>Mytilida</taxon>
        <taxon>Mytiloidea</taxon>
        <taxon>Mytilidae</taxon>
        <taxon>Mytilinae</taxon>
        <taxon>Mytilus</taxon>
    </lineage>
</organism>
<dbReference type="OrthoDB" id="6100031at2759"/>
<feature type="domain" description="C-type lectin" evidence="2">
    <location>
        <begin position="313"/>
        <end position="444"/>
    </location>
</feature>
<keyword evidence="5" id="KW-1185">Reference proteome</keyword>